<sequence length="134" mass="15397">MKFGEKVKNLRKDKGLTQTDLAKQLGVSLRTVISYETGKSYPKRRDIYAILADCFHIDVNYLLTEDEDFIGETKEKYDIQCPKPAHELVAEIRGLFTGCELSEAEKDALMQALQQAYWDSKKVSKKYSSKKLRP</sequence>
<dbReference type="GO" id="GO:0003677">
    <property type="term" value="F:DNA binding"/>
    <property type="evidence" value="ECO:0007669"/>
    <property type="project" value="UniProtKB-KW"/>
</dbReference>
<proteinExistence type="predicted"/>
<reference evidence="3 4" key="1">
    <citation type="submission" date="2016-01" db="EMBL/GenBank/DDBJ databases">
        <title>Genome sequence of Clostridium neopropionicum X4, DSM-3847.</title>
        <authorList>
            <person name="Poehlein A."/>
            <person name="Beck M.H."/>
            <person name="Bengelsdorf F.R."/>
            <person name="Daniel R."/>
            <person name="Duerre P."/>
        </authorList>
    </citation>
    <scope>NUCLEOTIDE SEQUENCE [LARGE SCALE GENOMIC DNA]</scope>
    <source>
        <strain evidence="3 4">DSM-3847</strain>
    </source>
</reference>
<protein>
    <submittedName>
        <fullName evidence="3">Transcriptional repressor DicA</fullName>
    </submittedName>
</protein>
<evidence type="ECO:0000313" key="3">
    <source>
        <dbReference type="EMBL" id="KXL53845.1"/>
    </source>
</evidence>
<dbReference type="InterPro" id="IPR001387">
    <property type="entry name" value="Cro/C1-type_HTH"/>
</dbReference>
<gene>
    <name evidence="3" type="ORF">CLNEO_10710</name>
</gene>
<dbReference type="Gene3D" id="1.10.260.40">
    <property type="entry name" value="lambda repressor-like DNA-binding domains"/>
    <property type="match status" value="1"/>
</dbReference>
<dbReference type="PANTHER" id="PTHR46558:SF4">
    <property type="entry name" value="DNA-BIDING PHAGE PROTEIN"/>
    <property type="match status" value="1"/>
</dbReference>
<evidence type="ECO:0000313" key="4">
    <source>
        <dbReference type="Proteomes" id="UP000070539"/>
    </source>
</evidence>
<evidence type="ECO:0000259" key="2">
    <source>
        <dbReference type="PROSITE" id="PS50943"/>
    </source>
</evidence>
<dbReference type="OrthoDB" id="2062347at2"/>
<dbReference type="Pfam" id="PF01381">
    <property type="entry name" value="HTH_3"/>
    <property type="match status" value="1"/>
</dbReference>
<feature type="domain" description="HTH cro/C1-type" evidence="2">
    <location>
        <begin position="7"/>
        <end position="62"/>
    </location>
</feature>
<accession>A0A136WH42</accession>
<organism evidence="3 4">
    <name type="scientific">Anaerotignum neopropionicum</name>
    <dbReference type="NCBI Taxonomy" id="36847"/>
    <lineage>
        <taxon>Bacteria</taxon>
        <taxon>Bacillati</taxon>
        <taxon>Bacillota</taxon>
        <taxon>Clostridia</taxon>
        <taxon>Lachnospirales</taxon>
        <taxon>Anaerotignaceae</taxon>
        <taxon>Anaerotignum</taxon>
    </lineage>
</organism>
<dbReference type="AlphaFoldDB" id="A0A136WH42"/>
<dbReference type="PANTHER" id="PTHR46558">
    <property type="entry name" value="TRACRIPTIONAL REGULATORY PROTEIN-RELATED-RELATED"/>
    <property type="match status" value="1"/>
</dbReference>
<dbReference type="InterPro" id="IPR010982">
    <property type="entry name" value="Lambda_DNA-bd_dom_sf"/>
</dbReference>
<dbReference type="RefSeq" id="WP_066085626.1">
    <property type="nucleotide sequence ID" value="NZ_LRVM01000002.1"/>
</dbReference>
<dbReference type="SMART" id="SM00530">
    <property type="entry name" value="HTH_XRE"/>
    <property type="match status" value="1"/>
</dbReference>
<comment type="caution">
    <text evidence="3">The sequence shown here is derived from an EMBL/GenBank/DDBJ whole genome shotgun (WGS) entry which is preliminary data.</text>
</comment>
<dbReference type="Proteomes" id="UP000070539">
    <property type="component" value="Unassembled WGS sequence"/>
</dbReference>
<name>A0A136WH42_9FIRM</name>
<keyword evidence="4" id="KW-1185">Reference proteome</keyword>
<dbReference type="SUPFAM" id="SSF47413">
    <property type="entry name" value="lambda repressor-like DNA-binding domains"/>
    <property type="match status" value="1"/>
</dbReference>
<keyword evidence="1" id="KW-0238">DNA-binding</keyword>
<dbReference type="PROSITE" id="PS50943">
    <property type="entry name" value="HTH_CROC1"/>
    <property type="match status" value="1"/>
</dbReference>
<dbReference type="CDD" id="cd00093">
    <property type="entry name" value="HTH_XRE"/>
    <property type="match status" value="1"/>
</dbReference>
<dbReference type="EMBL" id="LRVM01000002">
    <property type="protein sequence ID" value="KXL53845.1"/>
    <property type="molecule type" value="Genomic_DNA"/>
</dbReference>
<dbReference type="STRING" id="36847.CLNEO_10710"/>
<evidence type="ECO:0000256" key="1">
    <source>
        <dbReference type="ARBA" id="ARBA00023125"/>
    </source>
</evidence>